<keyword evidence="9" id="KW-0201">Cytochrome c-type biogenesis</keyword>
<gene>
    <name evidence="13" type="ORF">COY37_01505</name>
</gene>
<feature type="transmembrane region" description="Helical" evidence="12">
    <location>
        <begin position="163"/>
        <end position="184"/>
    </location>
</feature>
<evidence type="ECO:0000256" key="9">
    <source>
        <dbReference type="ARBA" id="ARBA00022748"/>
    </source>
</evidence>
<evidence type="ECO:0000313" key="14">
    <source>
        <dbReference type="Proteomes" id="UP000230956"/>
    </source>
</evidence>
<proteinExistence type="inferred from homology"/>
<evidence type="ECO:0000256" key="6">
    <source>
        <dbReference type="ARBA" id="ARBA00022475"/>
    </source>
</evidence>
<dbReference type="GO" id="GO:0015232">
    <property type="term" value="F:heme transmembrane transporter activity"/>
    <property type="evidence" value="ECO:0007669"/>
    <property type="project" value="InterPro"/>
</dbReference>
<feature type="transmembrane region" description="Helical" evidence="12">
    <location>
        <begin position="104"/>
        <end position="126"/>
    </location>
</feature>
<evidence type="ECO:0000256" key="10">
    <source>
        <dbReference type="ARBA" id="ARBA00022989"/>
    </source>
</evidence>
<evidence type="ECO:0000256" key="1">
    <source>
        <dbReference type="ARBA" id="ARBA00002442"/>
    </source>
</evidence>
<dbReference type="InterPro" id="IPR003544">
    <property type="entry name" value="Cyt_c_biogenesis_CcmB"/>
</dbReference>
<evidence type="ECO:0000256" key="5">
    <source>
        <dbReference type="ARBA" id="ARBA00022448"/>
    </source>
</evidence>
<name>A0A2M7TAB2_9ACTN</name>
<evidence type="ECO:0000256" key="3">
    <source>
        <dbReference type="ARBA" id="ARBA00010544"/>
    </source>
</evidence>
<feature type="transmembrane region" description="Helical" evidence="12">
    <location>
        <begin position="24"/>
        <end position="43"/>
    </location>
</feature>
<comment type="caution">
    <text evidence="13">The sequence shown here is derived from an EMBL/GenBank/DDBJ whole genome shotgun (WGS) entry which is preliminary data.</text>
</comment>
<keyword evidence="5" id="KW-0813">Transport</keyword>
<feature type="transmembrane region" description="Helical" evidence="12">
    <location>
        <begin position="196"/>
        <end position="221"/>
    </location>
</feature>
<dbReference type="PIRSF" id="PIRSF002764">
    <property type="entry name" value="CcmB"/>
    <property type="match status" value="1"/>
</dbReference>
<dbReference type="PANTHER" id="PTHR30070">
    <property type="entry name" value="HEME EXPORTER PROTEIN B"/>
    <property type="match status" value="1"/>
</dbReference>
<comment type="similarity">
    <text evidence="3">Belongs to the CcmB/CycW/HelB family.</text>
</comment>
<keyword evidence="7" id="KW-0997">Cell inner membrane</keyword>
<dbReference type="PANTHER" id="PTHR30070:SF1">
    <property type="entry name" value="CYTOCHROME C BIOGENESIS B-RELATED"/>
    <property type="match status" value="1"/>
</dbReference>
<evidence type="ECO:0000256" key="11">
    <source>
        <dbReference type="ARBA" id="ARBA00023136"/>
    </source>
</evidence>
<evidence type="ECO:0000256" key="4">
    <source>
        <dbReference type="ARBA" id="ARBA00016452"/>
    </source>
</evidence>
<dbReference type="AlphaFoldDB" id="A0A2M7TAB2"/>
<dbReference type="GO" id="GO:0017004">
    <property type="term" value="P:cytochrome complex assembly"/>
    <property type="evidence" value="ECO:0007669"/>
    <property type="project" value="UniProtKB-KW"/>
</dbReference>
<dbReference type="PRINTS" id="PR01414">
    <property type="entry name" value="CCMBBIOGNSIS"/>
</dbReference>
<organism evidence="13 14">
    <name type="scientific">Candidatus Aquicultor secundus</name>
    <dbReference type="NCBI Taxonomy" id="1973895"/>
    <lineage>
        <taxon>Bacteria</taxon>
        <taxon>Bacillati</taxon>
        <taxon>Actinomycetota</taxon>
        <taxon>Candidatus Aquicultoria</taxon>
        <taxon>Candidatus Aquicultorales</taxon>
        <taxon>Candidatus Aquicultoraceae</taxon>
        <taxon>Candidatus Aquicultor</taxon>
    </lineage>
</organism>
<dbReference type="GO" id="GO:1903607">
    <property type="term" value="P:cytochrome c biosynthetic process"/>
    <property type="evidence" value="ECO:0007669"/>
    <property type="project" value="TreeGrafter"/>
</dbReference>
<sequence length="227" mass="24774">MSGGRQIGAIVKKDIIAELRTKEMVVSMFLFVLLIMVAFHYGFGTTTDFSPFAGGLIWIAFLFTSLLGLNRSFVHEKDEGCLEGLLLSPVDRPNIFFGKMIGNFIFLTIVEIIAVPLYLVMLNLSIRGSVPMFILAIVLSNIGICVVGTLLSTISINTKMRDMLLPLIYLPISSPILICAVTSTNGIMGGVTGEKFAPVISAMKILAAYDIMFLLVAYALYDFVIGE</sequence>
<accession>A0A2M7TAB2</accession>
<comment type="function">
    <text evidence="1">Required for the export of heme to the periplasm for the biogenesis of c-type cytochromes.</text>
</comment>
<dbReference type="GO" id="GO:0005886">
    <property type="term" value="C:plasma membrane"/>
    <property type="evidence" value="ECO:0007669"/>
    <property type="project" value="UniProtKB-SubCell"/>
</dbReference>
<protein>
    <recommendedName>
        <fullName evidence="4">Heme exporter protein B</fullName>
    </recommendedName>
</protein>
<feature type="transmembrane region" description="Helical" evidence="12">
    <location>
        <begin position="132"/>
        <end position="151"/>
    </location>
</feature>
<evidence type="ECO:0000256" key="7">
    <source>
        <dbReference type="ARBA" id="ARBA00022519"/>
    </source>
</evidence>
<dbReference type="InterPro" id="IPR026031">
    <property type="entry name" value="Cyt_c_CcmB_bac"/>
</dbReference>
<feature type="transmembrane region" description="Helical" evidence="12">
    <location>
        <begin position="49"/>
        <end position="69"/>
    </location>
</feature>
<comment type="subcellular location">
    <subcellularLocation>
        <location evidence="2">Cell inner membrane</location>
        <topology evidence="2">Multi-pass membrane protein</topology>
    </subcellularLocation>
</comment>
<dbReference type="EMBL" id="PFNG01000038">
    <property type="protein sequence ID" value="PIZ41880.1"/>
    <property type="molecule type" value="Genomic_DNA"/>
</dbReference>
<keyword evidence="8 12" id="KW-0812">Transmembrane</keyword>
<dbReference type="RefSeq" id="WP_286678219.1">
    <property type="nucleotide sequence ID" value="NZ_MNXI01000068.1"/>
</dbReference>
<dbReference type="Pfam" id="PF03379">
    <property type="entry name" value="CcmB"/>
    <property type="match status" value="1"/>
</dbReference>
<evidence type="ECO:0000256" key="12">
    <source>
        <dbReference type="SAM" id="Phobius"/>
    </source>
</evidence>
<evidence type="ECO:0000256" key="2">
    <source>
        <dbReference type="ARBA" id="ARBA00004429"/>
    </source>
</evidence>
<keyword evidence="10 12" id="KW-1133">Transmembrane helix</keyword>
<keyword evidence="11 12" id="KW-0472">Membrane</keyword>
<dbReference type="Proteomes" id="UP000230956">
    <property type="component" value="Unassembled WGS sequence"/>
</dbReference>
<keyword evidence="6" id="KW-1003">Cell membrane</keyword>
<evidence type="ECO:0000256" key="8">
    <source>
        <dbReference type="ARBA" id="ARBA00022692"/>
    </source>
</evidence>
<evidence type="ECO:0000313" key="13">
    <source>
        <dbReference type="EMBL" id="PIZ41880.1"/>
    </source>
</evidence>
<reference evidence="14" key="1">
    <citation type="submission" date="2017-09" db="EMBL/GenBank/DDBJ databases">
        <title>Depth-based differentiation of microbial function through sediment-hosted aquifers and enrichment of novel symbionts in the deep terrestrial subsurface.</title>
        <authorList>
            <person name="Probst A.J."/>
            <person name="Ladd B."/>
            <person name="Jarett J.K."/>
            <person name="Geller-Mcgrath D.E."/>
            <person name="Sieber C.M.K."/>
            <person name="Emerson J.B."/>
            <person name="Anantharaman K."/>
            <person name="Thomas B.C."/>
            <person name="Malmstrom R."/>
            <person name="Stieglmeier M."/>
            <person name="Klingl A."/>
            <person name="Woyke T."/>
            <person name="Ryan C.M."/>
            <person name="Banfield J.F."/>
        </authorList>
    </citation>
    <scope>NUCLEOTIDE SEQUENCE [LARGE SCALE GENOMIC DNA]</scope>
</reference>